<evidence type="ECO:0000256" key="1">
    <source>
        <dbReference type="SAM" id="MobiDB-lite"/>
    </source>
</evidence>
<dbReference type="Proteomes" id="UP000038040">
    <property type="component" value="Unplaced"/>
</dbReference>
<proteinExistence type="predicted"/>
<reference evidence="2 4" key="2">
    <citation type="submission" date="2018-11" db="EMBL/GenBank/DDBJ databases">
        <authorList>
            <consortium name="Pathogen Informatics"/>
        </authorList>
    </citation>
    <scope>NUCLEOTIDE SEQUENCE [LARGE SCALE GENOMIC DNA]</scope>
</reference>
<keyword evidence="4" id="KW-1185">Reference proteome</keyword>
<evidence type="ECO:0000313" key="4">
    <source>
        <dbReference type="Proteomes" id="UP000274756"/>
    </source>
</evidence>
<dbReference type="WBParaSite" id="DME_0000122101-mRNA-1">
    <property type="protein sequence ID" value="DME_0000122101-mRNA-1"/>
    <property type="gene ID" value="DME_0000122101"/>
</dbReference>
<dbReference type="EMBL" id="UYYG01001152">
    <property type="protein sequence ID" value="VDN55608.1"/>
    <property type="molecule type" value="Genomic_DNA"/>
</dbReference>
<evidence type="ECO:0000313" key="3">
    <source>
        <dbReference type="Proteomes" id="UP000038040"/>
    </source>
</evidence>
<organism evidence="3 5">
    <name type="scientific">Dracunculus medinensis</name>
    <name type="common">Guinea worm</name>
    <dbReference type="NCBI Taxonomy" id="318479"/>
    <lineage>
        <taxon>Eukaryota</taxon>
        <taxon>Metazoa</taxon>
        <taxon>Ecdysozoa</taxon>
        <taxon>Nematoda</taxon>
        <taxon>Chromadorea</taxon>
        <taxon>Rhabditida</taxon>
        <taxon>Spirurina</taxon>
        <taxon>Dracunculoidea</taxon>
        <taxon>Dracunculidae</taxon>
        <taxon>Dracunculus</taxon>
    </lineage>
</organism>
<gene>
    <name evidence="2" type="ORF">DME_LOCUS5581</name>
</gene>
<feature type="region of interest" description="Disordered" evidence="1">
    <location>
        <begin position="31"/>
        <end position="57"/>
    </location>
</feature>
<reference evidence="5" key="1">
    <citation type="submission" date="2017-02" db="UniProtKB">
        <authorList>
            <consortium name="WormBaseParasite"/>
        </authorList>
    </citation>
    <scope>IDENTIFICATION</scope>
</reference>
<evidence type="ECO:0000313" key="2">
    <source>
        <dbReference type="EMBL" id="VDN55608.1"/>
    </source>
</evidence>
<protein>
    <submittedName>
        <fullName evidence="5">Ovule protein</fullName>
    </submittedName>
</protein>
<accession>A0A0N4U3C2</accession>
<dbReference type="Proteomes" id="UP000274756">
    <property type="component" value="Unassembled WGS sequence"/>
</dbReference>
<name>A0A0N4U3C2_DRAME</name>
<sequence>MIEFLNAPDISDSEDQIFKGEHHRIGGFGLELGSSLSKRPPNKGAEWPYNSDSTSSTNKCKYNCERVSTDSTKRNCGEYFDRESHEFRAVGDDFDGLDECLSESDEQPAELVPLGMRTLNFAAYKKRSIKRKNRVFSVVD</sequence>
<dbReference type="AlphaFoldDB" id="A0A0N4U3C2"/>
<dbReference type="STRING" id="318479.A0A0N4U3C2"/>
<evidence type="ECO:0000313" key="5">
    <source>
        <dbReference type="WBParaSite" id="DME_0000122101-mRNA-1"/>
    </source>
</evidence>